<evidence type="ECO:0000256" key="1">
    <source>
        <dbReference type="SAM" id="MobiDB-lite"/>
    </source>
</evidence>
<sequence length="332" mass="36924">MMQYFMIIFVLSFFKGINSQNNSADSIIWKNAVETILADNAATTKIETAVLDLLPKNNNTSLNDPNVATAFEEILTKLNETLTIKNDVTQMTTIKTSVVTKQNQTTPKTTQITSKNSNTFNSTTTSSSVSKSYDKTTAAPGSNDKNNETTTTNPKNSTVTNNDTISYGEGDNYDESSNTTSPSNNNTNNNNNNSSSSTTKPPPPKNDENVYKQNECHYNYTKGGRRGPENHYHCHNRRWIWGMISVFVFFLLIGFCVLCCRLCLGICICTAIANRASQPPRVNPYKNQPRTIYANDAIFLPPVPVYTMHANLNPFPLQTKGYHPRGPRPGTF</sequence>
<keyword evidence="2" id="KW-0812">Transmembrane</keyword>
<protein>
    <submittedName>
        <fullName evidence="5">Mucin-like protein</fullName>
    </submittedName>
</protein>
<keyword evidence="3" id="KW-0732">Signal</keyword>
<keyword evidence="2" id="KW-0472">Membrane</keyword>
<feature type="signal peptide" evidence="3">
    <location>
        <begin position="1"/>
        <end position="19"/>
    </location>
</feature>
<evidence type="ECO:0000313" key="5">
    <source>
        <dbReference type="WBParaSite" id="PSU_v2.g5392.t1"/>
    </source>
</evidence>
<dbReference type="AlphaFoldDB" id="A0A914Z0I5"/>
<feature type="region of interest" description="Disordered" evidence="1">
    <location>
        <begin position="99"/>
        <end position="210"/>
    </location>
</feature>
<keyword evidence="4" id="KW-1185">Reference proteome</keyword>
<accession>A0A914Z0I5</accession>
<feature type="transmembrane region" description="Helical" evidence="2">
    <location>
        <begin position="239"/>
        <end position="272"/>
    </location>
</feature>
<evidence type="ECO:0000256" key="3">
    <source>
        <dbReference type="SAM" id="SignalP"/>
    </source>
</evidence>
<feature type="compositionally biased region" description="Low complexity" evidence="1">
    <location>
        <begin position="100"/>
        <end position="137"/>
    </location>
</feature>
<feature type="compositionally biased region" description="Low complexity" evidence="1">
    <location>
        <begin position="148"/>
        <end position="162"/>
    </location>
</feature>
<proteinExistence type="predicted"/>
<feature type="compositionally biased region" description="Low complexity" evidence="1">
    <location>
        <begin position="176"/>
        <end position="199"/>
    </location>
</feature>
<feature type="chain" id="PRO_5037033931" evidence="3">
    <location>
        <begin position="20"/>
        <end position="332"/>
    </location>
</feature>
<evidence type="ECO:0000256" key="2">
    <source>
        <dbReference type="SAM" id="Phobius"/>
    </source>
</evidence>
<dbReference type="Proteomes" id="UP000887577">
    <property type="component" value="Unplaced"/>
</dbReference>
<dbReference type="WBParaSite" id="PSU_v2.g5392.t1">
    <property type="protein sequence ID" value="PSU_v2.g5392.t1"/>
    <property type="gene ID" value="PSU_v2.g5392"/>
</dbReference>
<keyword evidence="2" id="KW-1133">Transmembrane helix</keyword>
<evidence type="ECO:0000313" key="4">
    <source>
        <dbReference type="Proteomes" id="UP000887577"/>
    </source>
</evidence>
<name>A0A914Z0I5_9BILA</name>
<reference evidence="5" key="1">
    <citation type="submission" date="2022-11" db="UniProtKB">
        <authorList>
            <consortium name="WormBaseParasite"/>
        </authorList>
    </citation>
    <scope>IDENTIFICATION</scope>
</reference>
<organism evidence="4 5">
    <name type="scientific">Panagrolaimus superbus</name>
    <dbReference type="NCBI Taxonomy" id="310955"/>
    <lineage>
        <taxon>Eukaryota</taxon>
        <taxon>Metazoa</taxon>
        <taxon>Ecdysozoa</taxon>
        <taxon>Nematoda</taxon>
        <taxon>Chromadorea</taxon>
        <taxon>Rhabditida</taxon>
        <taxon>Tylenchina</taxon>
        <taxon>Panagrolaimomorpha</taxon>
        <taxon>Panagrolaimoidea</taxon>
        <taxon>Panagrolaimidae</taxon>
        <taxon>Panagrolaimus</taxon>
    </lineage>
</organism>